<gene>
    <name evidence="4" type="ORF">C4K68_15820</name>
</gene>
<feature type="domain" description="Thiamine pyrophosphate enzyme TPP-binding" evidence="3">
    <location>
        <begin position="44"/>
        <end position="110"/>
    </location>
</feature>
<keyword evidence="2" id="KW-0456">Lyase</keyword>
<protein>
    <submittedName>
        <fullName evidence="4">Aldehyde dehydrogenase</fullName>
    </submittedName>
</protein>
<dbReference type="PANTHER" id="PTHR42818">
    <property type="entry name" value="SULFOPYRUVATE DECARBOXYLASE SUBUNIT ALPHA"/>
    <property type="match status" value="1"/>
</dbReference>
<evidence type="ECO:0000313" key="4">
    <source>
        <dbReference type="EMBL" id="PPC76418.1"/>
    </source>
</evidence>
<organism evidence="4 5">
    <name type="scientific">Proteobacteria bacterium 228</name>
    <dbReference type="NCBI Taxonomy" id="2083153"/>
    <lineage>
        <taxon>Bacteria</taxon>
        <taxon>Pseudomonadati</taxon>
        <taxon>Pseudomonadota</taxon>
    </lineage>
</organism>
<comment type="caution">
    <text evidence="4">The sequence shown here is derived from an EMBL/GenBank/DDBJ whole genome shotgun (WGS) entry which is preliminary data.</text>
</comment>
<name>A0A2S5KNQ1_9PROT</name>
<dbReference type="SUPFAM" id="SSF52518">
    <property type="entry name" value="Thiamin diphosphate-binding fold (THDP-binding)"/>
    <property type="match status" value="1"/>
</dbReference>
<dbReference type="AlphaFoldDB" id="A0A2S5KNQ1"/>
<keyword evidence="1" id="KW-0210">Decarboxylase</keyword>
<dbReference type="OrthoDB" id="6843902at2"/>
<dbReference type="InterPro" id="IPR051818">
    <property type="entry name" value="TPP_dependent_decarboxylase"/>
</dbReference>
<dbReference type="InterPro" id="IPR029061">
    <property type="entry name" value="THDP-binding"/>
</dbReference>
<proteinExistence type="predicted"/>
<accession>A0A2S5KNQ1</accession>
<dbReference type="GO" id="GO:0030976">
    <property type="term" value="F:thiamine pyrophosphate binding"/>
    <property type="evidence" value="ECO:0007669"/>
    <property type="project" value="InterPro"/>
</dbReference>
<dbReference type="Proteomes" id="UP000238196">
    <property type="component" value="Unassembled WGS sequence"/>
</dbReference>
<evidence type="ECO:0000256" key="2">
    <source>
        <dbReference type="ARBA" id="ARBA00023239"/>
    </source>
</evidence>
<evidence type="ECO:0000313" key="5">
    <source>
        <dbReference type="Proteomes" id="UP000238196"/>
    </source>
</evidence>
<sequence length="198" mass="21328">MGHISVEQGLFSHEVVSHLLAGRQQLLVVSGSGFASRDVMAAGDHPHNYYLWSSTGSAAMVGLGLAHAQPEQSVAVIISDGEMLKGLSSLATIGLHKPVNLTIVVLDNRHVDDGGLATYRPGVGIALDKVADSFGFDWTHAIRSMEGVSDLREWLSVKDGLKFMTIRVDVEDRALVMPPRDGCYIKARFRAALGLCPH</sequence>
<dbReference type="Pfam" id="PF02775">
    <property type="entry name" value="TPP_enzyme_C"/>
    <property type="match status" value="1"/>
</dbReference>
<dbReference type="GO" id="GO:0044281">
    <property type="term" value="P:small molecule metabolic process"/>
    <property type="evidence" value="ECO:0007669"/>
    <property type="project" value="UniProtKB-ARBA"/>
</dbReference>
<dbReference type="Gene3D" id="3.40.50.970">
    <property type="match status" value="1"/>
</dbReference>
<dbReference type="PANTHER" id="PTHR42818:SF1">
    <property type="entry name" value="SULFOPYRUVATE DECARBOXYLASE"/>
    <property type="match status" value="1"/>
</dbReference>
<evidence type="ECO:0000256" key="1">
    <source>
        <dbReference type="ARBA" id="ARBA00022793"/>
    </source>
</evidence>
<reference evidence="4 5" key="1">
    <citation type="submission" date="2018-02" db="EMBL/GenBank/DDBJ databases">
        <title>novel marine gammaproteobacteria from coastal saline agro ecosystem.</title>
        <authorList>
            <person name="Krishnan R."/>
            <person name="Ramesh Kumar N."/>
        </authorList>
    </citation>
    <scope>NUCLEOTIDE SEQUENCE [LARGE SCALE GENOMIC DNA]</scope>
    <source>
        <strain evidence="4 5">228</strain>
    </source>
</reference>
<dbReference type="EMBL" id="PRLP01000052">
    <property type="protein sequence ID" value="PPC76418.1"/>
    <property type="molecule type" value="Genomic_DNA"/>
</dbReference>
<evidence type="ECO:0000259" key="3">
    <source>
        <dbReference type="Pfam" id="PF02775"/>
    </source>
</evidence>
<dbReference type="GO" id="GO:0016831">
    <property type="term" value="F:carboxy-lyase activity"/>
    <property type="evidence" value="ECO:0007669"/>
    <property type="project" value="UniProtKB-KW"/>
</dbReference>
<dbReference type="InterPro" id="IPR011766">
    <property type="entry name" value="TPP_enzyme_TPP-bd"/>
</dbReference>